<evidence type="ECO:0000313" key="2">
    <source>
        <dbReference type="Proteomes" id="UP001265746"/>
    </source>
</evidence>
<name>A0AAD9W9M4_PHOAM</name>
<organism evidence="1 2">
    <name type="scientific">Phomopsis amygdali</name>
    <name type="common">Fusicoccum amygdali</name>
    <dbReference type="NCBI Taxonomy" id="1214568"/>
    <lineage>
        <taxon>Eukaryota</taxon>
        <taxon>Fungi</taxon>
        <taxon>Dikarya</taxon>
        <taxon>Ascomycota</taxon>
        <taxon>Pezizomycotina</taxon>
        <taxon>Sordariomycetes</taxon>
        <taxon>Sordariomycetidae</taxon>
        <taxon>Diaporthales</taxon>
        <taxon>Diaporthaceae</taxon>
        <taxon>Diaporthe</taxon>
    </lineage>
</organism>
<evidence type="ECO:0000313" key="1">
    <source>
        <dbReference type="EMBL" id="KAK2614131.1"/>
    </source>
</evidence>
<reference evidence="1" key="1">
    <citation type="submission" date="2023-06" db="EMBL/GenBank/DDBJ databases">
        <authorList>
            <person name="Noh H."/>
        </authorList>
    </citation>
    <scope>NUCLEOTIDE SEQUENCE</scope>
    <source>
        <strain evidence="1">DUCC20226</strain>
    </source>
</reference>
<sequence>MRPDIPRICRSARPFRTKLSSISTSTPALGISGINRRGLADNKTPDASTSTLCIVATHMRGLGWIGLDWTGLYLLRGCTRMYPPCSRAKNNILLTTTFTSPPFPLGPSLRGSCFFPRAHRAPNFDNVGIMHASSYHESHGRVPQTGLTSS</sequence>
<proteinExistence type="predicted"/>
<accession>A0AAD9W9M4</accession>
<comment type="caution">
    <text evidence="1">The sequence shown here is derived from an EMBL/GenBank/DDBJ whole genome shotgun (WGS) entry which is preliminary data.</text>
</comment>
<dbReference type="Proteomes" id="UP001265746">
    <property type="component" value="Unassembled WGS sequence"/>
</dbReference>
<gene>
    <name evidence="1" type="ORF">N8I77_000984</name>
</gene>
<dbReference type="EMBL" id="JAUJFL010000001">
    <property type="protein sequence ID" value="KAK2614131.1"/>
    <property type="molecule type" value="Genomic_DNA"/>
</dbReference>
<protein>
    <submittedName>
        <fullName evidence="1">Uncharacterized protein</fullName>
    </submittedName>
</protein>
<dbReference type="AlphaFoldDB" id="A0AAD9W9M4"/>
<keyword evidence="2" id="KW-1185">Reference proteome</keyword>